<dbReference type="EMBL" id="BACD03000044">
    <property type="protein sequence ID" value="GAO51318.1"/>
    <property type="molecule type" value="Genomic_DNA"/>
</dbReference>
<name>A0A0E9NNC3_SAICN</name>
<proteinExistence type="predicted"/>
<evidence type="ECO:0000313" key="2">
    <source>
        <dbReference type="EMBL" id="GAO51318.1"/>
    </source>
</evidence>
<evidence type="ECO:0000256" key="1">
    <source>
        <dbReference type="SAM" id="MobiDB-lite"/>
    </source>
</evidence>
<protein>
    <submittedName>
        <fullName evidence="2">Uncharacterized protein</fullName>
    </submittedName>
</protein>
<dbReference type="Proteomes" id="UP000033140">
    <property type="component" value="Unassembled WGS sequence"/>
</dbReference>
<accession>A0A0E9NNC3</accession>
<dbReference type="AlphaFoldDB" id="A0A0E9NNC3"/>
<evidence type="ECO:0000313" key="3">
    <source>
        <dbReference type="Proteomes" id="UP000033140"/>
    </source>
</evidence>
<gene>
    <name evidence="2" type="ORF">G7K_5422-t1</name>
</gene>
<reference evidence="2 3" key="1">
    <citation type="journal article" date="2011" name="J. Gen. Appl. Microbiol.">
        <title>Draft genome sequencing of the enigmatic yeast Saitoella complicata.</title>
        <authorList>
            <person name="Nishida H."/>
            <person name="Hamamoto M."/>
            <person name="Sugiyama J."/>
        </authorList>
    </citation>
    <scope>NUCLEOTIDE SEQUENCE [LARGE SCALE GENOMIC DNA]</scope>
    <source>
        <strain evidence="2 3">NRRL Y-17804</strain>
    </source>
</reference>
<keyword evidence="3" id="KW-1185">Reference proteome</keyword>
<organism evidence="2 3">
    <name type="scientific">Saitoella complicata (strain BCRC 22490 / CBS 7301 / JCM 7358 / NBRC 10748 / NRRL Y-17804)</name>
    <dbReference type="NCBI Taxonomy" id="698492"/>
    <lineage>
        <taxon>Eukaryota</taxon>
        <taxon>Fungi</taxon>
        <taxon>Dikarya</taxon>
        <taxon>Ascomycota</taxon>
        <taxon>Taphrinomycotina</taxon>
        <taxon>Taphrinomycotina incertae sedis</taxon>
        <taxon>Saitoella</taxon>
    </lineage>
</organism>
<reference evidence="2 3" key="2">
    <citation type="journal article" date="2014" name="J. Gen. Appl. Microbiol.">
        <title>The early diverging ascomycetous budding yeast Saitoella complicata has three histone deacetylases belonging to the Clr6, Hos2, and Rpd3 lineages.</title>
        <authorList>
            <person name="Nishida H."/>
            <person name="Matsumoto T."/>
            <person name="Kondo S."/>
            <person name="Hamamoto M."/>
            <person name="Yoshikawa H."/>
        </authorList>
    </citation>
    <scope>NUCLEOTIDE SEQUENCE [LARGE SCALE GENOMIC DNA]</scope>
    <source>
        <strain evidence="2 3">NRRL Y-17804</strain>
    </source>
</reference>
<reference evidence="2 3" key="3">
    <citation type="journal article" date="2015" name="Genome Announc.">
        <title>Draft Genome Sequence of the Archiascomycetous Yeast Saitoella complicata.</title>
        <authorList>
            <person name="Yamauchi K."/>
            <person name="Kondo S."/>
            <person name="Hamamoto M."/>
            <person name="Takahashi Y."/>
            <person name="Ogura Y."/>
            <person name="Hayashi T."/>
            <person name="Nishida H."/>
        </authorList>
    </citation>
    <scope>NUCLEOTIDE SEQUENCE [LARGE SCALE GENOMIC DNA]</scope>
    <source>
        <strain evidence="2 3">NRRL Y-17804</strain>
    </source>
</reference>
<comment type="caution">
    <text evidence="2">The sequence shown here is derived from an EMBL/GenBank/DDBJ whole genome shotgun (WGS) entry which is preliminary data.</text>
</comment>
<feature type="region of interest" description="Disordered" evidence="1">
    <location>
        <begin position="48"/>
        <end position="68"/>
    </location>
</feature>
<sequence length="68" mass="7656">MNELSDPAGRSGRPRPKKKVRCFIKTGKGTWTSSGTEWLFAFRYSPSQGHIQKRSNPTPIFPSTTTSR</sequence>